<dbReference type="PANTHER" id="PTHR10390">
    <property type="entry name" value="HOMEOBOX PROTEIN SIX"/>
    <property type="match status" value="1"/>
</dbReference>
<dbReference type="Pfam" id="PF00046">
    <property type="entry name" value="Homeodomain"/>
    <property type="match status" value="1"/>
</dbReference>
<feature type="compositionally biased region" description="Basic and acidic residues" evidence="10">
    <location>
        <begin position="303"/>
        <end position="318"/>
    </location>
</feature>
<evidence type="ECO:0000256" key="5">
    <source>
        <dbReference type="ARBA" id="ARBA00023159"/>
    </source>
</evidence>
<evidence type="ECO:0000256" key="4">
    <source>
        <dbReference type="ARBA" id="ARBA00023155"/>
    </source>
</evidence>
<accession>A0ABR0ZSI8</accession>
<proteinExistence type="predicted"/>
<evidence type="ECO:0000313" key="12">
    <source>
        <dbReference type="EMBL" id="KAK6487781.1"/>
    </source>
</evidence>
<name>A0ABR0ZSI8_HUSHU</name>
<evidence type="ECO:0000256" key="2">
    <source>
        <dbReference type="ARBA" id="ARBA00023015"/>
    </source>
</evidence>
<feature type="region of interest" description="Disordered" evidence="10">
    <location>
        <begin position="1"/>
        <end position="33"/>
    </location>
</feature>
<keyword evidence="3 8" id="KW-0238">DNA-binding</keyword>
<evidence type="ECO:0000256" key="7">
    <source>
        <dbReference type="ARBA" id="ARBA00023242"/>
    </source>
</evidence>
<sequence length="346" mass="39074">MTPDLNPTDASGAPWEDACEPHLTPPATSRSWPCSCSQIQLCITAPGVERWDRENAPTPSSPDQVTRGVKPDPRLIPPLARDPINSRQGRQLFQAVNYSSKLPFLWIKEETEETNQLSIPPCTLEAVMYPPVFTPEQVACVCEVLQRGGSMERLGHFLCSLPPCDWLQHDESVLKARALLAFHCGEFGELFRLLQSRPFSPHSHPALQQLWLRAHYLQAERLRGRPLGAVGKYRVRRKHPLPLTIWDGEETSYCFKERSRNVLRECYSLNPYPSPREKRELAGVTGLTATQVSNWFKNRRQRDRAANGRDREGGERVARTLGSPGREGYPSSDEELPRHPPLLGGC</sequence>
<evidence type="ECO:0000256" key="6">
    <source>
        <dbReference type="ARBA" id="ARBA00023163"/>
    </source>
</evidence>
<keyword evidence="5" id="KW-0010">Activator</keyword>
<evidence type="ECO:0000313" key="13">
    <source>
        <dbReference type="Proteomes" id="UP001369086"/>
    </source>
</evidence>
<dbReference type="Proteomes" id="UP001369086">
    <property type="component" value="Unassembled WGS sequence"/>
</dbReference>
<gene>
    <name evidence="12" type="ORF">HHUSO_G9055</name>
</gene>
<comment type="subcellular location">
    <subcellularLocation>
        <location evidence="8 9">Nucleus</location>
    </subcellularLocation>
</comment>
<feature type="domain" description="Homeobox" evidence="11">
    <location>
        <begin position="246"/>
        <end position="306"/>
    </location>
</feature>
<keyword evidence="7 8" id="KW-0539">Nucleus</keyword>
<dbReference type="Gene3D" id="1.10.10.60">
    <property type="entry name" value="Homeodomain-like"/>
    <property type="match status" value="1"/>
</dbReference>
<dbReference type="PANTHER" id="PTHR10390:SF13">
    <property type="entry name" value="HOMEOBOX PROTEIN SIX1"/>
    <property type="match status" value="1"/>
</dbReference>
<dbReference type="SMART" id="SM00389">
    <property type="entry name" value="HOX"/>
    <property type="match status" value="1"/>
</dbReference>
<evidence type="ECO:0000256" key="8">
    <source>
        <dbReference type="PROSITE-ProRule" id="PRU00108"/>
    </source>
</evidence>
<dbReference type="PROSITE" id="PS50071">
    <property type="entry name" value="HOMEOBOX_2"/>
    <property type="match status" value="1"/>
</dbReference>
<evidence type="ECO:0000259" key="11">
    <source>
        <dbReference type="PROSITE" id="PS50071"/>
    </source>
</evidence>
<feature type="DNA-binding region" description="Homeobox" evidence="8">
    <location>
        <begin position="248"/>
        <end position="307"/>
    </location>
</feature>
<keyword evidence="2" id="KW-0805">Transcription regulation</keyword>
<feature type="region of interest" description="Disordered" evidence="10">
    <location>
        <begin position="52"/>
        <end position="75"/>
    </location>
</feature>
<evidence type="ECO:0000256" key="10">
    <source>
        <dbReference type="SAM" id="MobiDB-lite"/>
    </source>
</evidence>
<evidence type="ECO:0000256" key="1">
    <source>
        <dbReference type="ARBA" id="ARBA00022473"/>
    </source>
</evidence>
<feature type="region of interest" description="Disordered" evidence="10">
    <location>
        <begin position="299"/>
        <end position="346"/>
    </location>
</feature>
<reference evidence="12 13" key="1">
    <citation type="submission" date="2021-05" db="EMBL/GenBank/DDBJ databases">
        <authorList>
            <person name="Zahm M."/>
            <person name="Klopp C."/>
            <person name="Cabau C."/>
            <person name="Kuhl H."/>
            <person name="Suciu R."/>
            <person name="Ciorpac M."/>
            <person name="Holostenco D."/>
            <person name="Gessner J."/>
            <person name="Wuertz S."/>
            <person name="Hohne C."/>
            <person name="Stock M."/>
            <person name="Gislard M."/>
            <person name="Lluch J."/>
            <person name="Milhes M."/>
            <person name="Lampietro C."/>
            <person name="Lopez Roques C."/>
            <person name="Donnadieu C."/>
            <person name="Du K."/>
            <person name="Schartl M."/>
            <person name="Guiguen Y."/>
        </authorList>
    </citation>
    <scope>NUCLEOTIDE SEQUENCE [LARGE SCALE GENOMIC DNA]</scope>
    <source>
        <strain evidence="12">Hh-F2</strain>
        <tissue evidence="12">Blood</tissue>
    </source>
</reference>
<keyword evidence="4 8" id="KW-0371">Homeobox</keyword>
<dbReference type="PROSITE" id="PS00027">
    <property type="entry name" value="HOMEOBOX_1"/>
    <property type="match status" value="1"/>
</dbReference>
<dbReference type="SUPFAM" id="SSF46689">
    <property type="entry name" value="Homeodomain-like"/>
    <property type="match status" value="1"/>
</dbReference>
<dbReference type="EMBL" id="JAHFZB010000007">
    <property type="protein sequence ID" value="KAK6487781.1"/>
    <property type="molecule type" value="Genomic_DNA"/>
</dbReference>
<keyword evidence="13" id="KW-1185">Reference proteome</keyword>
<dbReference type="InterPro" id="IPR031701">
    <property type="entry name" value="SIX1_SD"/>
</dbReference>
<dbReference type="Pfam" id="PF16878">
    <property type="entry name" value="SIX1_SD"/>
    <property type="match status" value="1"/>
</dbReference>
<protein>
    <submittedName>
        <fullName evidence="12">Homeobox protein six1b-like</fullName>
    </submittedName>
</protein>
<keyword evidence="1" id="KW-0217">Developmental protein</keyword>
<evidence type="ECO:0000256" key="3">
    <source>
        <dbReference type="ARBA" id="ARBA00023125"/>
    </source>
</evidence>
<dbReference type="CDD" id="cd00086">
    <property type="entry name" value="homeodomain"/>
    <property type="match status" value="1"/>
</dbReference>
<evidence type="ECO:0000256" key="9">
    <source>
        <dbReference type="RuleBase" id="RU000682"/>
    </source>
</evidence>
<dbReference type="InterPro" id="IPR001356">
    <property type="entry name" value="HD"/>
</dbReference>
<dbReference type="InterPro" id="IPR009057">
    <property type="entry name" value="Homeodomain-like_sf"/>
</dbReference>
<organism evidence="12 13">
    <name type="scientific">Huso huso</name>
    <name type="common">Beluga</name>
    <name type="synonym">Acipenser huso</name>
    <dbReference type="NCBI Taxonomy" id="61971"/>
    <lineage>
        <taxon>Eukaryota</taxon>
        <taxon>Metazoa</taxon>
        <taxon>Chordata</taxon>
        <taxon>Craniata</taxon>
        <taxon>Vertebrata</taxon>
        <taxon>Euteleostomi</taxon>
        <taxon>Actinopterygii</taxon>
        <taxon>Chondrostei</taxon>
        <taxon>Acipenseriformes</taxon>
        <taxon>Acipenseridae</taxon>
        <taxon>Huso</taxon>
    </lineage>
</organism>
<keyword evidence="6" id="KW-0804">Transcription</keyword>
<dbReference type="InterPro" id="IPR017970">
    <property type="entry name" value="Homeobox_CS"/>
</dbReference>
<comment type="caution">
    <text evidence="12">The sequence shown here is derived from an EMBL/GenBank/DDBJ whole genome shotgun (WGS) entry which is preliminary data.</text>
</comment>